<proteinExistence type="predicted"/>
<reference evidence="2" key="1">
    <citation type="submission" date="2021-01" db="EMBL/GenBank/DDBJ databases">
        <authorList>
            <consortium name="Genoscope - CEA"/>
            <person name="William W."/>
        </authorList>
    </citation>
    <scope>NUCLEOTIDE SEQUENCE</scope>
</reference>
<organism evidence="2 3">
    <name type="scientific">Paramecium primaurelia</name>
    <dbReference type="NCBI Taxonomy" id="5886"/>
    <lineage>
        <taxon>Eukaryota</taxon>
        <taxon>Sar</taxon>
        <taxon>Alveolata</taxon>
        <taxon>Ciliophora</taxon>
        <taxon>Intramacronucleata</taxon>
        <taxon>Oligohymenophorea</taxon>
        <taxon>Peniculida</taxon>
        <taxon>Parameciidae</taxon>
        <taxon>Paramecium</taxon>
    </lineage>
</organism>
<dbReference type="AlphaFoldDB" id="A0A8S1LZH0"/>
<feature type="compositionally biased region" description="Low complexity" evidence="1">
    <location>
        <begin position="99"/>
        <end position="114"/>
    </location>
</feature>
<evidence type="ECO:0000256" key="1">
    <source>
        <dbReference type="SAM" id="MobiDB-lite"/>
    </source>
</evidence>
<name>A0A8S1LZH0_PARPR</name>
<dbReference type="OMA" id="HKRMTSW"/>
<sequence>MFGTNLQKDYVNNQQQNNSQGCQINISQLSHSYVRFPLQSSIMSVEEQNPQFIQFAQSQIYIQENSRFLEEENYKQQNKITQQPQKQLEQQVGHKRMTSWQQQKSPQQQSQSKSLCASPLRQQYRQEEPQMYYHQPYQPCPCELEQLWQEFLQMRMMQRQFSRPSQQCCHHQRGYFMPY</sequence>
<feature type="region of interest" description="Disordered" evidence="1">
    <location>
        <begin position="73"/>
        <end position="118"/>
    </location>
</feature>
<dbReference type="EMBL" id="CAJJDM010000050">
    <property type="protein sequence ID" value="CAD8072907.1"/>
    <property type="molecule type" value="Genomic_DNA"/>
</dbReference>
<comment type="caution">
    <text evidence="2">The sequence shown here is derived from an EMBL/GenBank/DDBJ whole genome shotgun (WGS) entry which is preliminary data.</text>
</comment>
<protein>
    <submittedName>
        <fullName evidence="2">Uncharacterized protein</fullName>
    </submittedName>
</protein>
<evidence type="ECO:0000313" key="3">
    <source>
        <dbReference type="Proteomes" id="UP000688137"/>
    </source>
</evidence>
<feature type="compositionally biased region" description="Low complexity" evidence="1">
    <location>
        <begin position="75"/>
        <end position="87"/>
    </location>
</feature>
<dbReference type="Proteomes" id="UP000688137">
    <property type="component" value="Unassembled WGS sequence"/>
</dbReference>
<accession>A0A8S1LZH0</accession>
<gene>
    <name evidence="2" type="ORF">PPRIM_AZ9-3.1.T0500108</name>
</gene>
<evidence type="ECO:0000313" key="2">
    <source>
        <dbReference type="EMBL" id="CAD8072907.1"/>
    </source>
</evidence>
<keyword evidence="3" id="KW-1185">Reference proteome</keyword>